<evidence type="ECO:0000313" key="2">
    <source>
        <dbReference type="Proteomes" id="UP000002985"/>
    </source>
</evidence>
<keyword evidence="2" id="KW-1185">Reference proteome</keyword>
<sequence length="84" mass="9403">MKINKKKIAGICPVGMRKTVCPSIKKTRQTRIKLLALQRQKNLDNDQVIKLQSLLKERKKQGVAGDCESCSFNTPANTSTYAPQ</sequence>
<organism evidence="1 2">
    <name type="scientific">Candidatus Jettenia caeni</name>
    <dbReference type="NCBI Taxonomy" id="247490"/>
    <lineage>
        <taxon>Bacteria</taxon>
        <taxon>Pseudomonadati</taxon>
        <taxon>Planctomycetota</taxon>
        <taxon>Candidatus Brocadiia</taxon>
        <taxon>Candidatus Brocadiales</taxon>
        <taxon>Candidatus Brocadiaceae</taxon>
        <taxon>Candidatus Jettenia</taxon>
    </lineage>
</organism>
<dbReference type="AlphaFoldDB" id="I3IN54"/>
<evidence type="ECO:0000313" key="1">
    <source>
        <dbReference type="EMBL" id="GAB63149.1"/>
    </source>
</evidence>
<protein>
    <submittedName>
        <fullName evidence="1">Uncharacterized protein</fullName>
    </submittedName>
</protein>
<dbReference type="EMBL" id="BAFH01000003">
    <property type="protein sequence ID" value="GAB63149.1"/>
    <property type="molecule type" value="Genomic_DNA"/>
</dbReference>
<name>I3IN54_9BACT</name>
<reference evidence="1 2" key="1">
    <citation type="journal article" date="2012" name="FEBS Lett.">
        <title>Anammox organism KSU-1 expresses a NirK-type copper-containing nitrite reductase instead of a NirS-type with cytochrome cd1.</title>
        <authorList>
            <person name="Hira D."/>
            <person name="Toh H."/>
            <person name="Migita C.T."/>
            <person name="Okubo H."/>
            <person name="Nishiyama T."/>
            <person name="Hattori M."/>
            <person name="Furukawa K."/>
            <person name="Fujii T."/>
        </authorList>
    </citation>
    <scope>NUCLEOTIDE SEQUENCE [LARGE SCALE GENOMIC DNA]</scope>
</reference>
<dbReference type="eggNOG" id="ENOG502ZI5K">
    <property type="taxonomic scope" value="Bacteria"/>
</dbReference>
<dbReference type="STRING" id="247490.KSU1_C1553"/>
<accession>I3IN54</accession>
<proteinExistence type="predicted"/>
<dbReference type="Proteomes" id="UP000002985">
    <property type="component" value="Unassembled WGS sequence"/>
</dbReference>
<gene>
    <name evidence="1" type="ORF">KSU1_C1553</name>
</gene>
<comment type="caution">
    <text evidence="1">The sequence shown here is derived from an EMBL/GenBank/DDBJ whole genome shotgun (WGS) entry which is preliminary data.</text>
</comment>
<dbReference type="OrthoDB" id="286477at2"/>